<dbReference type="PANTHER" id="PTHR30531">
    <property type="entry name" value="FLAGELLAR BIOSYNTHETIC PROTEIN FLHB"/>
    <property type="match status" value="1"/>
</dbReference>
<dbReference type="Proteomes" id="UP000515977">
    <property type="component" value="Chromosome"/>
</dbReference>
<dbReference type="SUPFAM" id="SSF160544">
    <property type="entry name" value="EscU C-terminal domain-like"/>
    <property type="match status" value="1"/>
</dbReference>
<dbReference type="RefSeq" id="WP_187570090.1">
    <property type="nucleotide sequence ID" value="NZ_CP060711.1"/>
</dbReference>
<evidence type="ECO:0000256" key="1">
    <source>
        <dbReference type="ARBA" id="ARBA00010690"/>
    </source>
</evidence>
<organism evidence="6 7">
    <name type="scientific">Thermomonas brevis</name>
    <dbReference type="NCBI Taxonomy" id="215691"/>
    <lineage>
        <taxon>Bacteria</taxon>
        <taxon>Pseudomonadati</taxon>
        <taxon>Pseudomonadota</taxon>
        <taxon>Gammaproteobacteria</taxon>
        <taxon>Lysobacterales</taxon>
        <taxon>Lysobacteraceae</taxon>
        <taxon>Thermomonas</taxon>
    </lineage>
</organism>
<keyword evidence="3" id="KW-0813">Transport</keyword>
<dbReference type="InterPro" id="IPR029025">
    <property type="entry name" value="T3SS_substrate_exporter_C"/>
</dbReference>
<dbReference type="EMBL" id="CP060711">
    <property type="protein sequence ID" value="QNN46324.1"/>
    <property type="molecule type" value="Genomic_DNA"/>
</dbReference>
<comment type="similarity">
    <text evidence="1">Belongs to the type III secretion exporter family.</text>
</comment>
<keyword evidence="5" id="KW-0812">Transmembrane</keyword>
<dbReference type="Gene3D" id="3.40.1690.10">
    <property type="entry name" value="secretion proteins EscU"/>
    <property type="match status" value="1"/>
</dbReference>
<evidence type="ECO:0000256" key="4">
    <source>
        <dbReference type="ARBA" id="ARBA00025078"/>
    </source>
</evidence>
<keyword evidence="7" id="KW-1185">Reference proteome</keyword>
<reference evidence="6 7" key="1">
    <citation type="submission" date="2020-08" db="EMBL/GenBank/DDBJ databases">
        <title>Genome sequence of Thermomonas brevis KACC 16975T.</title>
        <authorList>
            <person name="Hyun D.-W."/>
            <person name="Bae J.-W."/>
        </authorList>
    </citation>
    <scope>NUCLEOTIDE SEQUENCE [LARGE SCALE GENOMIC DNA]</scope>
    <source>
        <strain evidence="6 7">KACC 16975</strain>
    </source>
</reference>
<feature type="transmembrane region" description="Helical" evidence="5">
    <location>
        <begin position="95"/>
        <end position="120"/>
    </location>
</feature>
<dbReference type="InterPro" id="IPR006135">
    <property type="entry name" value="T3SS_substrate_exporter"/>
</dbReference>
<evidence type="ECO:0000256" key="5">
    <source>
        <dbReference type="SAM" id="Phobius"/>
    </source>
</evidence>
<dbReference type="GO" id="GO:0005886">
    <property type="term" value="C:plasma membrane"/>
    <property type="evidence" value="ECO:0007669"/>
    <property type="project" value="TreeGrafter"/>
</dbReference>
<feature type="transmembrane region" description="Helical" evidence="5">
    <location>
        <begin position="188"/>
        <end position="210"/>
    </location>
</feature>
<proteinExistence type="inferred from homology"/>
<keyword evidence="5" id="KW-1133">Transmembrane helix</keyword>
<dbReference type="PRINTS" id="PR00950">
    <property type="entry name" value="TYPE3IMSPROT"/>
</dbReference>
<evidence type="ECO:0000313" key="6">
    <source>
        <dbReference type="EMBL" id="QNN46324.1"/>
    </source>
</evidence>
<evidence type="ECO:0000256" key="3">
    <source>
        <dbReference type="ARBA" id="ARBA00023225"/>
    </source>
</evidence>
<dbReference type="KEGG" id="tbv:H9L17_14315"/>
<accession>A0A7G9QSJ9</accession>
<dbReference type="GO" id="GO:0009306">
    <property type="term" value="P:protein secretion"/>
    <property type="evidence" value="ECO:0007669"/>
    <property type="project" value="InterPro"/>
</dbReference>
<gene>
    <name evidence="6" type="ORF">H9L17_14315</name>
</gene>
<comment type="function">
    <text evidence="4">Required for formation of the rod structure in the basal body of the flagellar apparatus. Together with FliI and FliH, may constitute the export apparatus of flagellin.</text>
</comment>
<keyword evidence="3" id="KW-1006">Bacterial flagellum protein export</keyword>
<evidence type="ECO:0000256" key="2">
    <source>
        <dbReference type="ARBA" id="ARBA00021622"/>
    </source>
</evidence>
<feature type="transmembrane region" description="Helical" evidence="5">
    <location>
        <begin position="32"/>
        <end position="57"/>
    </location>
</feature>
<protein>
    <recommendedName>
        <fullName evidence="2">Flagellar biosynthetic protein FlhB</fullName>
    </recommendedName>
</protein>
<keyword evidence="3" id="KW-0653">Protein transport</keyword>
<sequence length="357" mass="40077">MAAEDQDKTEQPTHYRLEEARRRGEVSKSSDVIGTAVLIVFAATLALTGAWIAHALAEAMRGTLLLAGGRPMPGGELAAWLGAAWAPVWRSLSPLALALVVVAVVANVAQTGPVFSAHPIKPDFNRMNPAQALKRLFSMRMLWELGKMALKLGLLAVLAYAMFRQMRGFTESAAATSPQRLPSLLQSAFVRTSIYVLMILSLLAVVDLFMTRREYMRKMRMSRRELRDEHKRRDGDPEIKSKQKRLIRDLLKKARSIPRVAEADFVLTNPTHYAVALRYQPASMRAPVVLAKGAGFMSRRIREVARRHGVPILRKPALTRALYRECDLDAPVPEMRYAELAPIYRWLFARRNGERPA</sequence>
<feature type="transmembrane region" description="Helical" evidence="5">
    <location>
        <begin position="141"/>
        <end position="163"/>
    </location>
</feature>
<dbReference type="AlphaFoldDB" id="A0A7G9QSJ9"/>
<name>A0A7G9QSJ9_9GAMM</name>
<dbReference type="Pfam" id="PF01312">
    <property type="entry name" value="Bac_export_2"/>
    <property type="match status" value="1"/>
</dbReference>
<keyword evidence="5" id="KW-0472">Membrane</keyword>
<evidence type="ECO:0000313" key="7">
    <source>
        <dbReference type="Proteomes" id="UP000515977"/>
    </source>
</evidence>
<dbReference type="PANTHER" id="PTHR30531:SF12">
    <property type="entry name" value="FLAGELLAR BIOSYNTHETIC PROTEIN FLHB"/>
    <property type="match status" value="1"/>
</dbReference>